<dbReference type="InterPro" id="IPR043504">
    <property type="entry name" value="Peptidase_S1_PA_chymotrypsin"/>
</dbReference>
<evidence type="ECO:0000259" key="3">
    <source>
        <dbReference type="PROSITE" id="PS50240"/>
    </source>
</evidence>
<dbReference type="SUPFAM" id="SSF50494">
    <property type="entry name" value="Trypsin-like serine proteases"/>
    <property type="match status" value="1"/>
</dbReference>
<dbReference type="SMART" id="SM00020">
    <property type="entry name" value="Tryp_SPc"/>
    <property type="match status" value="1"/>
</dbReference>
<evidence type="ECO:0000313" key="5">
    <source>
        <dbReference type="Proteomes" id="UP000728032"/>
    </source>
</evidence>
<name>A0A7R9M1A7_9ACAR</name>
<feature type="domain" description="Peptidase S1" evidence="3">
    <location>
        <begin position="1"/>
        <end position="145"/>
    </location>
</feature>
<dbReference type="EMBL" id="CAJPVJ010004763">
    <property type="protein sequence ID" value="CAG2168897.1"/>
    <property type="molecule type" value="Genomic_DNA"/>
</dbReference>
<protein>
    <recommendedName>
        <fullName evidence="3">Peptidase S1 domain-containing protein</fullName>
    </recommendedName>
</protein>
<dbReference type="Proteomes" id="UP000728032">
    <property type="component" value="Unassembled WGS sequence"/>
</dbReference>
<evidence type="ECO:0000256" key="2">
    <source>
        <dbReference type="ARBA" id="ARBA00024195"/>
    </source>
</evidence>
<dbReference type="InterPro" id="IPR001254">
    <property type="entry name" value="Trypsin_dom"/>
</dbReference>
<evidence type="ECO:0000256" key="1">
    <source>
        <dbReference type="ARBA" id="ARBA00023157"/>
    </source>
</evidence>
<dbReference type="GO" id="GO:0004252">
    <property type="term" value="F:serine-type endopeptidase activity"/>
    <property type="evidence" value="ECO:0007669"/>
    <property type="project" value="InterPro"/>
</dbReference>
<dbReference type="EMBL" id="OC919588">
    <property type="protein sequence ID" value="CAD7651601.1"/>
    <property type="molecule type" value="Genomic_DNA"/>
</dbReference>
<dbReference type="FunFam" id="2.40.10.10:FF:000002">
    <property type="entry name" value="Transmembrane protease serine"/>
    <property type="match status" value="1"/>
</dbReference>
<keyword evidence="5" id="KW-1185">Reference proteome</keyword>
<dbReference type="InterPro" id="IPR033116">
    <property type="entry name" value="TRYPSIN_SER"/>
</dbReference>
<gene>
    <name evidence="4" type="ORF">ONB1V03_LOCUS8381</name>
</gene>
<organism evidence="4">
    <name type="scientific">Oppiella nova</name>
    <dbReference type="NCBI Taxonomy" id="334625"/>
    <lineage>
        <taxon>Eukaryota</taxon>
        <taxon>Metazoa</taxon>
        <taxon>Ecdysozoa</taxon>
        <taxon>Arthropoda</taxon>
        <taxon>Chelicerata</taxon>
        <taxon>Arachnida</taxon>
        <taxon>Acari</taxon>
        <taxon>Acariformes</taxon>
        <taxon>Sarcoptiformes</taxon>
        <taxon>Oribatida</taxon>
        <taxon>Brachypylina</taxon>
        <taxon>Oppioidea</taxon>
        <taxon>Oppiidae</taxon>
        <taxon>Oppiella</taxon>
    </lineage>
</organism>
<proteinExistence type="inferred from homology"/>
<comment type="similarity">
    <text evidence="2">Belongs to the peptidase S1 family. CLIP subfamily.</text>
</comment>
<dbReference type="PANTHER" id="PTHR24252:SF7">
    <property type="entry name" value="HYALIN"/>
    <property type="match status" value="1"/>
</dbReference>
<dbReference type="GO" id="GO:0006508">
    <property type="term" value="P:proteolysis"/>
    <property type="evidence" value="ECO:0007669"/>
    <property type="project" value="InterPro"/>
</dbReference>
<dbReference type="PROSITE" id="PS50240">
    <property type="entry name" value="TRYPSIN_DOM"/>
    <property type="match status" value="1"/>
</dbReference>
<dbReference type="Pfam" id="PF00089">
    <property type="entry name" value="Trypsin"/>
    <property type="match status" value="1"/>
</dbReference>
<reference evidence="4" key="1">
    <citation type="submission" date="2020-11" db="EMBL/GenBank/DDBJ databases">
        <authorList>
            <person name="Tran Van P."/>
        </authorList>
    </citation>
    <scope>NUCLEOTIDE SEQUENCE</scope>
</reference>
<accession>A0A7R9M1A7</accession>
<dbReference type="InterPro" id="IPR009003">
    <property type="entry name" value="Peptidase_S1_PA"/>
</dbReference>
<keyword evidence="1" id="KW-1015">Disulfide bond</keyword>
<dbReference type="AlphaFoldDB" id="A0A7R9M1A7"/>
<evidence type="ECO:0000313" key="4">
    <source>
        <dbReference type="EMBL" id="CAD7651601.1"/>
    </source>
</evidence>
<dbReference type="PANTHER" id="PTHR24252">
    <property type="entry name" value="ACROSIN-RELATED"/>
    <property type="match status" value="1"/>
</dbReference>
<dbReference type="Gene3D" id="2.40.10.10">
    <property type="entry name" value="Trypsin-like serine proteases"/>
    <property type="match status" value="1"/>
</dbReference>
<dbReference type="PROSITE" id="PS00135">
    <property type="entry name" value="TRYPSIN_SER"/>
    <property type="match status" value="1"/>
</dbReference>
<sequence length="151" mass="16510">MEPIPMAMSTEKHQFERSDVTNSEIASIAGWGRTSATGDHSDDLLEAQLHIVPQSDCQLSYKKHITINKSRLCAIAPLDSLSETGESMDACKGDSGGPLIQYDESSEQYYLTGVVSFGKKCATYGAPGVYSSVEYYSKWITDIIDDKTPNS</sequence>
<dbReference type="OrthoDB" id="6478554at2759"/>